<dbReference type="OrthoDB" id="5522855at2"/>
<dbReference type="AlphaFoldDB" id="A0A1M7ZC56"/>
<dbReference type="PROSITE" id="PS50110">
    <property type="entry name" value="RESPONSE_REGULATORY"/>
    <property type="match status" value="1"/>
</dbReference>
<proteinExistence type="predicted"/>
<dbReference type="Gene3D" id="1.10.287.130">
    <property type="match status" value="1"/>
</dbReference>
<dbReference type="SMART" id="SM00387">
    <property type="entry name" value="HATPase_c"/>
    <property type="match status" value="1"/>
</dbReference>
<dbReference type="SUPFAM" id="SSF52172">
    <property type="entry name" value="CheY-like"/>
    <property type="match status" value="1"/>
</dbReference>
<evidence type="ECO:0000256" key="3">
    <source>
        <dbReference type="ARBA" id="ARBA00022553"/>
    </source>
</evidence>
<dbReference type="InterPro" id="IPR003661">
    <property type="entry name" value="HisK_dim/P_dom"/>
</dbReference>
<evidence type="ECO:0000313" key="10">
    <source>
        <dbReference type="Proteomes" id="UP000184609"/>
    </source>
</evidence>
<protein>
    <recommendedName>
        <fullName evidence="2">histidine kinase</fullName>
        <ecNumber evidence="2">2.7.13.3</ecNumber>
    </recommendedName>
</protein>
<dbReference type="PROSITE" id="PS50109">
    <property type="entry name" value="HIS_KIN"/>
    <property type="match status" value="1"/>
</dbReference>
<name>A0A1M7ZC56_9BACT</name>
<dbReference type="SUPFAM" id="SSF55874">
    <property type="entry name" value="ATPase domain of HSP90 chaperone/DNA topoisomerase II/histidine kinase"/>
    <property type="match status" value="1"/>
</dbReference>
<dbReference type="EC" id="2.7.13.3" evidence="2"/>
<gene>
    <name evidence="9" type="ORF">SAMN04488108_2048</name>
</gene>
<dbReference type="InterPro" id="IPR001789">
    <property type="entry name" value="Sig_transdc_resp-reg_receiver"/>
</dbReference>
<sequence length="477" mass="54229">MKRLTNYLFFLDSDFKLDKIIPIKNIAGIYQEEEFVEKLFKDLLESNQIIKSTFKKSLGRKSQTIELGSTMADLTLEIYPLEFVTESDSDWLITFYEGIGSKNSEFLDTLSKSKSSMEYVDEFSHEIKNSVNIIHGISDLMNSSDKDELPELIPTLSASVQHLKGLVTNYLLNRKHENMKWERSEFELQAEMDSIIKQFKFLTKSESKEIRLQVDPLVPFKLIGFPAALRQVLINLVSNAIEHTEKGEINLEVKLVREEFDEIVLKFVVSDSGEGIQEEVLKKLFKKLQYSSVEKNGFGLGLNICKGILSSLQSDLMVSTEIGKGSSFYFELPFHKPVLGSDLAVNSNDCTSNGIQTYEKRALIVDDDHLNRLVATKKLTKFGLHCESASNGVLAIQKLYDSYYDLLILDIHLPLVDGYTLYSLIQNRFPELKIVFSTGSSNSTVLDTLKEEHSQSILRKPYSQEDLSQVLKKEFGS</sequence>
<dbReference type="InterPro" id="IPR036890">
    <property type="entry name" value="HATPase_C_sf"/>
</dbReference>
<dbReference type="PRINTS" id="PR00344">
    <property type="entry name" value="BCTRLSENSOR"/>
</dbReference>
<evidence type="ECO:0000256" key="2">
    <source>
        <dbReference type="ARBA" id="ARBA00012438"/>
    </source>
</evidence>
<evidence type="ECO:0000313" key="9">
    <source>
        <dbReference type="EMBL" id="SHO62276.1"/>
    </source>
</evidence>
<dbReference type="Pfam" id="PF02518">
    <property type="entry name" value="HATPase_c"/>
    <property type="match status" value="1"/>
</dbReference>
<dbReference type="PANTHER" id="PTHR43047">
    <property type="entry name" value="TWO-COMPONENT HISTIDINE PROTEIN KINASE"/>
    <property type="match status" value="1"/>
</dbReference>
<evidence type="ECO:0000259" key="7">
    <source>
        <dbReference type="PROSITE" id="PS50109"/>
    </source>
</evidence>
<dbReference type="EMBL" id="FRXN01000002">
    <property type="protein sequence ID" value="SHO62276.1"/>
    <property type="molecule type" value="Genomic_DNA"/>
</dbReference>
<dbReference type="RefSeq" id="WP_073571660.1">
    <property type="nucleotide sequence ID" value="NZ_FRXN01000002.1"/>
</dbReference>
<dbReference type="GO" id="GO:0000155">
    <property type="term" value="F:phosphorelay sensor kinase activity"/>
    <property type="evidence" value="ECO:0007669"/>
    <property type="project" value="InterPro"/>
</dbReference>
<reference evidence="10" key="1">
    <citation type="submission" date="2016-12" db="EMBL/GenBank/DDBJ databases">
        <authorList>
            <person name="Varghese N."/>
            <person name="Submissions S."/>
        </authorList>
    </citation>
    <scope>NUCLEOTIDE SEQUENCE [LARGE SCALE GENOMIC DNA]</scope>
    <source>
        <strain evidence="10">DSM 25035</strain>
    </source>
</reference>
<keyword evidence="10" id="KW-1185">Reference proteome</keyword>
<keyword evidence="3 6" id="KW-0597">Phosphoprotein</keyword>
<comment type="catalytic activity">
    <reaction evidence="1">
        <text>ATP + protein L-histidine = ADP + protein N-phospho-L-histidine.</text>
        <dbReference type="EC" id="2.7.13.3"/>
    </reaction>
</comment>
<dbReference type="InterPro" id="IPR011006">
    <property type="entry name" value="CheY-like_superfamily"/>
</dbReference>
<dbReference type="InterPro" id="IPR003594">
    <property type="entry name" value="HATPase_dom"/>
</dbReference>
<organism evidence="9 10">
    <name type="scientific">Algoriphagus zhangzhouensis</name>
    <dbReference type="NCBI Taxonomy" id="1073327"/>
    <lineage>
        <taxon>Bacteria</taxon>
        <taxon>Pseudomonadati</taxon>
        <taxon>Bacteroidota</taxon>
        <taxon>Cytophagia</taxon>
        <taxon>Cytophagales</taxon>
        <taxon>Cyclobacteriaceae</taxon>
        <taxon>Algoriphagus</taxon>
    </lineage>
</organism>
<dbReference type="InterPro" id="IPR005467">
    <property type="entry name" value="His_kinase_dom"/>
</dbReference>
<dbReference type="Proteomes" id="UP000184609">
    <property type="component" value="Unassembled WGS sequence"/>
</dbReference>
<keyword evidence="4" id="KW-0808">Transferase</keyword>
<evidence type="ECO:0000256" key="6">
    <source>
        <dbReference type="PROSITE-ProRule" id="PRU00169"/>
    </source>
</evidence>
<feature type="domain" description="Histidine kinase" evidence="7">
    <location>
        <begin position="122"/>
        <end position="336"/>
    </location>
</feature>
<dbReference type="InterPro" id="IPR004358">
    <property type="entry name" value="Sig_transdc_His_kin-like_C"/>
</dbReference>
<dbReference type="InterPro" id="IPR036097">
    <property type="entry name" value="HisK_dim/P_sf"/>
</dbReference>
<evidence type="ECO:0000259" key="8">
    <source>
        <dbReference type="PROSITE" id="PS50110"/>
    </source>
</evidence>
<feature type="domain" description="Response regulatory" evidence="8">
    <location>
        <begin position="361"/>
        <end position="475"/>
    </location>
</feature>
<dbReference type="STRING" id="1073327.SAMN04488108_2048"/>
<evidence type="ECO:0000256" key="4">
    <source>
        <dbReference type="ARBA" id="ARBA00022679"/>
    </source>
</evidence>
<evidence type="ECO:0000256" key="1">
    <source>
        <dbReference type="ARBA" id="ARBA00000085"/>
    </source>
</evidence>
<dbReference type="Gene3D" id="3.30.565.10">
    <property type="entry name" value="Histidine kinase-like ATPase, C-terminal domain"/>
    <property type="match status" value="1"/>
</dbReference>
<dbReference type="Gene3D" id="3.40.50.2300">
    <property type="match status" value="1"/>
</dbReference>
<dbReference type="SUPFAM" id="SSF47384">
    <property type="entry name" value="Homodimeric domain of signal transducing histidine kinase"/>
    <property type="match status" value="1"/>
</dbReference>
<accession>A0A1M7ZC56</accession>
<feature type="modified residue" description="4-aspartylphosphate" evidence="6">
    <location>
        <position position="410"/>
    </location>
</feature>
<dbReference type="CDD" id="cd00082">
    <property type="entry name" value="HisKA"/>
    <property type="match status" value="1"/>
</dbReference>
<evidence type="ECO:0000256" key="5">
    <source>
        <dbReference type="ARBA" id="ARBA00022777"/>
    </source>
</evidence>
<dbReference type="SMART" id="SM00448">
    <property type="entry name" value="REC"/>
    <property type="match status" value="1"/>
</dbReference>
<keyword evidence="5" id="KW-0418">Kinase</keyword>
<dbReference type="CDD" id="cd17546">
    <property type="entry name" value="REC_hyHK_CKI1_RcsC-like"/>
    <property type="match status" value="1"/>
</dbReference>
<dbReference type="Pfam" id="PF00072">
    <property type="entry name" value="Response_reg"/>
    <property type="match status" value="1"/>
</dbReference>